<dbReference type="PANTHER" id="PTHR43008">
    <property type="entry name" value="BENZIL REDUCTASE"/>
    <property type="match status" value="1"/>
</dbReference>
<evidence type="ECO:0000256" key="2">
    <source>
        <dbReference type="ARBA" id="ARBA00022857"/>
    </source>
</evidence>
<dbReference type="STRING" id="660025.F9GAJ7"/>
<keyword evidence="2" id="KW-0521">NADP</keyword>
<evidence type="ECO:0000313" key="4">
    <source>
        <dbReference type="EMBL" id="EGU73810.1"/>
    </source>
</evidence>
<comment type="similarity">
    <text evidence="1">Belongs to the short-chain dehydrogenases/reductases (SDR) family.</text>
</comment>
<dbReference type="EMBL" id="AFQF01004178">
    <property type="protein sequence ID" value="EGU73810.1"/>
    <property type="molecule type" value="Genomic_DNA"/>
</dbReference>
<evidence type="ECO:0000256" key="1">
    <source>
        <dbReference type="ARBA" id="ARBA00006484"/>
    </source>
</evidence>
<dbReference type="PRINTS" id="PR00081">
    <property type="entry name" value="GDHRDH"/>
</dbReference>
<dbReference type="Pfam" id="PF13561">
    <property type="entry name" value="adh_short_C2"/>
    <property type="match status" value="1"/>
</dbReference>
<feature type="non-terminal residue" evidence="4">
    <location>
        <position position="1"/>
    </location>
</feature>
<gene>
    <name evidence="4" type="ORF">FOXB_15679</name>
</gene>
<dbReference type="InterPro" id="IPR020904">
    <property type="entry name" value="Sc_DH/Rdtase_CS"/>
</dbReference>
<dbReference type="Gene3D" id="3.40.50.720">
    <property type="entry name" value="NAD(P)-binding Rossmann-like Domain"/>
    <property type="match status" value="1"/>
</dbReference>
<dbReference type="PANTHER" id="PTHR43008:SF4">
    <property type="entry name" value="CHAIN DEHYDROGENASE, PUTATIVE (AFU_ORTHOLOGUE AFUA_4G08710)-RELATED"/>
    <property type="match status" value="1"/>
</dbReference>
<dbReference type="SUPFAM" id="SSF51735">
    <property type="entry name" value="NAD(P)-binding Rossmann-fold domains"/>
    <property type="match status" value="1"/>
</dbReference>
<dbReference type="CDD" id="cd05233">
    <property type="entry name" value="SDR_c"/>
    <property type="match status" value="1"/>
</dbReference>
<reference evidence="4" key="1">
    <citation type="journal article" date="2012" name="Mol. Plant Microbe Interact.">
        <title>A highly conserved effector in Fusarium oxysporum is required for full virulence on Arabidopsis.</title>
        <authorList>
            <person name="Thatcher L.F."/>
            <person name="Gardiner D.M."/>
            <person name="Kazan K."/>
            <person name="Manners J."/>
        </authorList>
    </citation>
    <scope>NUCLEOTIDE SEQUENCE [LARGE SCALE GENOMIC DNA]</scope>
    <source>
        <strain evidence="4">Fo5176</strain>
    </source>
</reference>
<keyword evidence="3" id="KW-0560">Oxidoreductase</keyword>
<protein>
    <submittedName>
        <fullName evidence="4">Uncharacterized protein</fullName>
    </submittedName>
</protein>
<name>F9GAJ7_FUSOF</name>
<dbReference type="GO" id="GO:0016616">
    <property type="term" value="F:oxidoreductase activity, acting on the CH-OH group of donors, NAD or NADP as acceptor"/>
    <property type="evidence" value="ECO:0007669"/>
    <property type="project" value="UniProtKB-ARBA"/>
</dbReference>
<proteinExistence type="inferred from homology"/>
<dbReference type="InterPro" id="IPR036291">
    <property type="entry name" value="NAD(P)-bd_dom_sf"/>
</dbReference>
<dbReference type="PROSITE" id="PS00061">
    <property type="entry name" value="ADH_SHORT"/>
    <property type="match status" value="1"/>
</dbReference>
<dbReference type="GO" id="GO:0050664">
    <property type="term" value="F:oxidoreductase activity, acting on NAD(P)H, oxygen as acceptor"/>
    <property type="evidence" value="ECO:0007669"/>
    <property type="project" value="TreeGrafter"/>
</dbReference>
<accession>F9GAJ7</accession>
<dbReference type="InterPro" id="IPR002347">
    <property type="entry name" value="SDR_fam"/>
</dbReference>
<dbReference type="AlphaFoldDB" id="F9GAJ7"/>
<evidence type="ECO:0000256" key="3">
    <source>
        <dbReference type="ARBA" id="ARBA00023002"/>
    </source>
</evidence>
<comment type="caution">
    <text evidence="4">The sequence shown here is derived from an EMBL/GenBank/DDBJ whole genome shotgun (WGS) entry which is preliminary data.</text>
</comment>
<organism evidence="4">
    <name type="scientific">Fusarium oxysporum (strain Fo5176)</name>
    <name type="common">Fusarium vascular wilt</name>
    <dbReference type="NCBI Taxonomy" id="660025"/>
    <lineage>
        <taxon>Eukaryota</taxon>
        <taxon>Fungi</taxon>
        <taxon>Dikarya</taxon>
        <taxon>Ascomycota</taxon>
        <taxon>Pezizomycotina</taxon>
        <taxon>Sordariomycetes</taxon>
        <taxon>Hypocreomycetidae</taxon>
        <taxon>Hypocreales</taxon>
        <taxon>Nectriaceae</taxon>
        <taxon>Fusarium</taxon>
        <taxon>Fusarium oxysporum species complex</taxon>
    </lineage>
</organism>
<sequence length="207" mass="22940">VCEYLRSWLNAMYLKIRSLNGTLLQYWCCDVTIAELTRQTFEQAVSQCRYPLRGLVHCAGIGWVGDTIDFKIEEARQIIDVNLMGTWICAQAAVQLIQKHNLPASFVFIGTPTAAYSASKTGVHQLTRSLASEWGGSPNIPEIRVNSVSPGIIRTPMTADVLASGSLEEVFTENTMLKRLSQLRGGYRSESNGKHIQNKTTLMKTGT</sequence>